<dbReference type="InterPro" id="IPR013766">
    <property type="entry name" value="Thioredoxin_domain"/>
</dbReference>
<dbReference type="InterPro" id="IPR029759">
    <property type="entry name" value="GPX_AS"/>
</dbReference>
<comment type="similarity">
    <text evidence="1 5">Belongs to the glutathione peroxidase family.</text>
</comment>
<organism evidence="7 8">
    <name type="scientific">Varroa destructor</name>
    <name type="common">Honeybee mite</name>
    <dbReference type="NCBI Taxonomy" id="109461"/>
    <lineage>
        <taxon>Eukaryota</taxon>
        <taxon>Metazoa</taxon>
        <taxon>Ecdysozoa</taxon>
        <taxon>Arthropoda</taxon>
        <taxon>Chelicerata</taxon>
        <taxon>Arachnida</taxon>
        <taxon>Acari</taxon>
        <taxon>Parasitiformes</taxon>
        <taxon>Mesostigmata</taxon>
        <taxon>Gamasina</taxon>
        <taxon>Dermanyssoidea</taxon>
        <taxon>Varroidae</taxon>
        <taxon>Varroa</taxon>
    </lineage>
</organism>
<dbReference type="PRINTS" id="PR01011">
    <property type="entry name" value="GLUTPROXDASE"/>
</dbReference>
<dbReference type="PANTHER" id="PTHR11592">
    <property type="entry name" value="GLUTATHIONE PEROXIDASE"/>
    <property type="match status" value="1"/>
</dbReference>
<dbReference type="GeneID" id="111254008"/>
<dbReference type="OrthoDB" id="446890at2759"/>
<dbReference type="CDD" id="cd00340">
    <property type="entry name" value="GSH_Peroxidase"/>
    <property type="match status" value="1"/>
</dbReference>
<dbReference type="GO" id="GO:0004601">
    <property type="term" value="F:peroxidase activity"/>
    <property type="evidence" value="ECO:0007669"/>
    <property type="project" value="UniProtKB-KW"/>
</dbReference>
<dbReference type="FunCoup" id="A0A7M7KWW1">
    <property type="interactions" value="1189"/>
</dbReference>
<dbReference type="PROSITE" id="PS51355">
    <property type="entry name" value="GLUTATHIONE_PEROXID_3"/>
    <property type="match status" value="1"/>
</dbReference>
<evidence type="ECO:0000313" key="7">
    <source>
        <dbReference type="EnsemblMetazoa" id="XP_022670148"/>
    </source>
</evidence>
<dbReference type="Proteomes" id="UP000594260">
    <property type="component" value="Unplaced"/>
</dbReference>
<keyword evidence="8" id="KW-1185">Reference proteome</keyword>
<evidence type="ECO:0000259" key="6">
    <source>
        <dbReference type="PROSITE" id="PS51352"/>
    </source>
</evidence>
<dbReference type="PANTHER" id="PTHR11592:SF78">
    <property type="entry name" value="GLUTATHIONE PEROXIDASE"/>
    <property type="match status" value="1"/>
</dbReference>
<dbReference type="FunFam" id="3.40.30.10:FF:000010">
    <property type="entry name" value="Glutathione peroxidase"/>
    <property type="match status" value="1"/>
</dbReference>
<evidence type="ECO:0000256" key="1">
    <source>
        <dbReference type="ARBA" id="ARBA00006926"/>
    </source>
</evidence>
<dbReference type="PROSITE" id="PS00460">
    <property type="entry name" value="GLUTATHIONE_PEROXID_1"/>
    <property type="match status" value="1"/>
</dbReference>
<dbReference type="KEGG" id="vde:111254008"/>
<dbReference type="EnsemblMetazoa" id="XM_022814413">
    <property type="protein sequence ID" value="XP_022670148"/>
    <property type="gene ID" value="LOC111254008"/>
</dbReference>
<feature type="active site" evidence="4">
    <location>
        <position position="44"/>
    </location>
</feature>
<proteinExistence type="inferred from homology"/>
<dbReference type="PROSITE" id="PS51352">
    <property type="entry name" value="THIOREDOXIN_2"/>
    <property type="match status" value="1"/>
</dbReference>
<protein>
    <recommendedName>
        <fullName evidence="5">Glutathione peroxidase</fullName>
    </recommendedName>
</protein>
<evidence type="ECO:0000256" key="5">
    <source>
        <dbReference type="RuleBase" id="RU000499"/>
    </source>
</evidence>
<dbReference type="Gene3D" id="3.40.30.10">
    <property type="entry name" value="Glutaredoxin"/>
    <property type="match status" value="1"/>
</dbReference>
<sequence length="167" mass="19193">MAEVDPKKATSIYEFTVKNIDGDEVKLDKYRGKVVLIVNVASKCGYTGQYEGLEKLHQKYKDRGFAILGFPCNQFKSQEPGNEREIKEFCSLKYNVTFDMFKKINVNGSHAEPLWVYLKKEQHGFLIDAIKWNFTKFLINKEGKPVKRFSPADEPVTLEADIEALFA</sequence>
<reference evidence="7" key="1">
    <citation type="submission" date="2021-01" db="UniProtKB">
        <authorList>
            <consortium name="EnsemblMetazoa"/>
        </authorList>
    </citation>
    <scope>IDENTIFICATION</scope>
</reference>
<dbReference type="PROSITE" id="PS00763">
    <property type="entry name" value="GLUTATHIONE_PEROXID_2"/>
    <property type="match status" value="1"/>
</dbReference>
<evidence type="ECO:0000256" key="2">
    <source>
        <dbReference type="ARBA" id="ARBA00022559"/>
    </source>
</evidence>
<dbReference type="GO" id="GO:0006979">
    <property type="term" value="P:response to oxidative stress"/>
    <property type="evidence" value="ECO:0007669"/>
    <property type="project" value="InterPro"/>
</dbReference>
<evidence type="ECO:0000256" key="4">
    <source>
        <dbReference type="PIRSR" id="PIRSR000303-1"/>
    </source>
</evidence>
<feature type="domain" description="Thioredoxin" evidence="6">
    <location>
        <begin position="6"/>
        <end position="167"/>
    </location>
</feature>
<name>A0A7M7KWW1_VARDE</name>
<evidence type="ECO:0000313" key="8">
    <source>
        <dbReference type="Proteomes" id="UP000594260"/>
    </source>
</evidence>
<dbReference type="SUPFAM" id="SSF52833">
    <property type="entry name" value="Thioredoxin-like"/>
    <property type="match status" value="1"/>
</dbReference>
<dbReference type="OMA" id="TFPMTEK"/>
<accession>A0A7M7KWW1</accession>
<dbReference type="RefSeq" id="XP_022670148.1">
    <property type="nucleotide sequence ID" value="XM_022814413.1"/>
</dbReference>
<dbReference type="InterPro" id="IPR029760">
    <property type="entry name" value="GPX_CS"/>
</dbReference>
<dbReference type="Pfam" id="PF00255">
    <property type="entry name" value="GSHPx"/>
    <property type="match status" value="1"/>
</dbReference>
<dbReference type="InterPro" id="IPR000889">
    <property type="entry name" value="Glutathione_peroxidase"/>
</dbReference>
<keyword evidence="2 5" id="KW-0575">Peroxidase</keyword>
<keyword evidence="3 5" id="KW-0560">Oxidoreductase</keyword>
<evidence type="ECO:0000256" key="3">
    <source>
        <dbReference type="ARBA" id="ARBA00023002"/>
    </source>
</evidence>
<dbReference type="PIRSF" id="PIRSF000303">
    <property type="entry name" value="Glutathion_perox"/>
    <property type="match status" value="1"/>
</dbReference>
<dbReference type="InterPro" id="IPR036249">
    <property type="entry name" value="Thioredoxin-like_sf"/>
</dbReference>
<dbReference type="InParanoid" id="A0A7M7KWW1"/>
<dbReference type="AlphaFoldDB" id="A0A7M7KWW1"/>